<dbReference type="InterPro" id="IPR011990">
    <property type="entry name" value="TPR-like_helical_dom_sf"/>
</dbReference>
<reference evidence="4 5" key="1">
    <citation type="submission" date="2017-08" db="EMBL/GenBank/DDBJ databases">
        <title>Infants hospitalized years apart are colonized by the same room-sourced microbial strains.</title>
        <authorList>
            <person name="Brooks B."/>
            <person name="Olm M.R."/>
            <person name="Firek B.A."/>
            <person name="Baker R."/>
            <person name="Thomas B.C."/>
            <person name="Morowitz M.J."/>
            <person name="Banfield J.F."/>
        </authorList>
    </citation>
    <scope>NUCLEOTIDE SEQUENCE [LARGE SCALE GENOMIC DNA]</scope>
    <source>
        <strain evidence="4">S2_005_002_R2_33</strain>
    </source>
</reference>
<proteinExistence type="predicted"/>
<dbReference type="InterPro" id="IPR019734">
    <property type="entry name" value="TPR_rpt"/>
</dbReference>
<protein>
    <submittedName>
        <fullName evidence="4">Tetratricopeptide repeat protein</fullName>
    </submittedName>
</protein>
<dbReference type="PROSITE" id="PS50005">
    <property type="entry name" value="TPR"/>
    <property type="match status" value="1"/>
</dbReference>
<dbReference type="AlphaFoldDB" id="A0A2W5NWA7"/>
<keyword evidence="1" id="KW-0802">TPR repeat</keyword>
<dbReference type="Gene3D" id="1.25.40.10">
    <property type="entry name" value="Tetratricopeptide repeat domain"/>
    <property type="match status" value="1"/>
</dbReference>
<comment type="caution">
    <text evidence="4">The sequence shown here is derived from an EMBL/GenBank/DDBJ whole genome shotgun (WGS) entry which is preliminary data.</text>
</comment>
<gene>
    <name evidence="4" type="ORF">DI555_04570</name>
</gene>
<keyword evidence="3" id="KW-0472">Membrane</keyword>
<evidence type="ECO:0000313" key="5">
    <source>
        <dbReference type="Proteomes" id="UP000249082"/>
    </source>
</evidence>
<dbReference type="SMART" id="SM00028">
    <property type="entry name" value="TPR"/>
    <property type="match status" value="2"/>
</dbReference>
<feature type="compositionally biased region" description="Basic and acidic residues" evidence="2">
    <location>
        <begin position="58"/>
        <end position="70"/>
    </location>
</feature>
<dbReference type="Pfam" id="PF13181">
    <property type="entry name" value="TPR_8"/>
    <property type="match status" value="1"/>
</dbReference>
<accession>A0A2W5NWA7</accession>
<keyword evidence="3" id="KW-1133">Transmembrane helix</keyword>
<feature type="repeat" description="TPR" evidence="1">
    <location>
        <begin position="243"/>
        <end position="276"/>
    </location>
</feature>
<evidence type="ECO:0000256" key="1">
    <source>
        <dbReference type="PROSITE-ProRule" id="PRU00339"/>
    </source>
</evidence>
<feature type="transmembrane region" description="Helical" evidence="3">
    <location>
        <begin position="95"/>
        <end position="114"/>
    </location>
</feature>
<sequence>MNSDERRLDGWKAIAAYFGRDRTTVARWARERGLPIHQLPGGKQKTVFAYRHELAEWESRNPGEDPKPEEPAPEPEPVVPSPLADLPKRRRKWPLALAVALALSLAMAAAFMTWHKPRSATLPADPLAARDYIAARDAWAHRTPKDLATSIRLYGAVIAREPGYAPARAGLAEAWLIYREYGEVSDAEAYGRARIAADKALELDPGLASAYRAKAFIDYWWDNDPAAALEAFRKALNRAPHDGLTYFWLANILSDLGESAKAERYYARAVELLPGSQPIAVERAWAQWQAGRDAAAMKALLDLKRTYPQDATVSSCLYWIYLGRGDIHGFAREFADFARLREDPGTEQLSRRLARAVADDPAHAHRIMVADALGEIAEGGRRIRQTPAFYASSMHDRDLLLKLMREAVVLGERWYSRPVTRRIQASWKNDREVNRLLDQLMPPVPDVRLP</sequence>
<dbReference type="EMBL" id="QFPX01000003">
    <property type="protein sequence ID" value="PZQ56628.1"/>
    <property type="molecule type" value="Genomic_DNA"/>
</dbReference>
<evidence type="ECO:0000256" key="2">
    <source>
        <dbReference type="SAM" id="MobiDB-lite"/>
    </source>
</evidence>
<name>A0A2W5NWA7_9SPHN</name>
<dbReference type="SUPFAM" id="SSF48452">
    <property type="entry name" value="TPR-like"/>
    <property type="match status" value="1"/>
</dbReference>
<feature type="region of interest" description="Disordered" evidence="2">
    <location>
        <begin position="58"/>
        <end position="85"/>
    </location>
</feature>
<organism evidence="4 5">
    <name type="scientific">Novosphingobium pentaromativorans</name>
    <dbReference type="NCBI Taxonomy" id="205844"/>
    <lineage>
        <taxon>Bacteria</taxon>
        <taxon>Pseudomonadati</taxon>
        <taxon>Pseudomonadota</taxon>
        <taxon>Alphaproteobacteria</taxon>
        <taxon>Sphingomonadales</taxon>
        <taxon>Sphingomonadaceae</taxon>
        <taxon>Novosphingobium</taxon>
    </lineage>
</organism>
<evidence type="ECO:0000313" key="4">
    <source>
        <dbReference type="EMBL" id="PZQ56628.1"/>
    </source>
</evidence>
<evidence type="ECO:0000256" key="3">
    <source>
        <dbReference type="SAM" id="Phobius"/>
    </source>
</evidence>
<dbReference type="Proteomes" id="UP000249082">
    <property type="component" value="Unassembled WGS sequence"/>
</dbReference>
<keyword evidence="3" id="KW-0812">Transmembrane</keyword>